<dbReference type="PANTHER" id="PTHR43736">
    <property type="entry name" value="ADP-RIBOSE PYROPHOSPHATASE"/>
    <property type="match status" value="1"/>
</dbReference>
<organism evidence="2 3">
    <name type="scientific">Rhodococcus koreensis</name>
    <dbReference type="NCBI Taxonomy" id="99653"/>
    <lineage>
        <taxon>Bacteria</taxon>
        <taxon>Bacillati</taxon>
        <taxon>Actinomycetota</taxon>
        <taxon>Actinomycetes</taxon>
        <taxon>Mycobacteriales</taxon>
        <taxon>Nocardiaceae</taxon>
        <taxon>Rhodococcus</taxon>
    </lineage>
</organism>
<dbReference type="InterPro" id="IPR036390">
    <property type="entry name" value="WH_DNA-bd_sf"/>
</dbReference>
<dbReference type="InterPro" id="IPR054105">
    <property type="entry name" value="WHD_NrtR"/>
</dbReference>
<dbReference type="SUPFAM" id="SSF55811">
    <property type="entry name" value="Nudix"/>
    <property type="match status" value="1"/>
</dbReference>
<evidence type="ECO:0000313" key="2">
    <source>
        <dbReference type="EMBL" id="SED34358.1"/>
    </source>
</evidence>
<dbReference type="AlphaFoldDB" id="A0A1H4ZXF1"/>
<gene>
    <name evidence="2" type="ORF">SAMN04490239_7888</name>
</gene>
<dbReference type="Gene3D" id="1.10.10.10">
    <property type="entry name" value="Winged helix-like DNA-binding domain superfamily/Winged helix DNA-binding domain"/>
    <property type="match status" value="1"/>
</dbReference>
<sequence>MCSVAASTDPEGKSLLDYPRPSVAVDVAVLTVDGAELKVLVVPHRSGRLALPGTFLHKDERLRDAAERCLRIKAGLAGAEFHQLAMFDDPARDDRGWVLSMTHGAALPRTALPRDALLIPVDGDRVTQDLAFDHADVVTLAVADLRERYARSVDPSGLAGDTFTVLELRRVYEVVFGRPLPKDSFRRHMMPALEHTGDLAVVGTGRPAEIYTRGPAPLPPGAAAFLAG</sequence>
<dbReference type="InterPro" id="IPR015797">
    <property type="entry name" value="NUDIX_hydrolase-like_dom_sf"/>
</dbReference>
<dbReference type="Pfam" id="PF21906">
    <property type="entry name" value="WHD_NrtR"/>
    <property type="match status" value="1"/>
</dbReference>
<keyword evidence="3" id="KW-1185">Reference proteome</keyword>
<protein>
    <submittedName>
        <fullName evidence="2">ADP-ribose pyrophosphatase YjhB, NUDIX family</fullName>
    </submittedName>
</protein>
<dbReference type="Gene3D" id="3.90.79.10">
    <property type="entry name" value="Nucleoside Triphosphate Pyrophosphohydrolase"/>
    <property type="match status" value="1"/>
</dbReference>
<dbReference type="Proteomes" id="UP000183561">
    <property type="component" value="Unassembled WGS sequence"/>
</dbReference>
<evidence type="ECO:0000259" key="1">
    <source>
        <dbReference type="Pfam" id="PF21906"/>
    </source>
</evidence>
<dbReference type="InterPro" id="IPR036388">
    <property type="entry name" value="WH-like_DNA-bd_sf"/>
</dbReference>
<proteinExistence type="predicted"/>
<dbReference type="EMBL" id="FNSV01000005">
    <property type="protein sequence ID" value="SED34358.1"/>
    <property type="molecule type" value="Genomic_DNA"/>
</dbReference>
<evidence type="ECO:0000313" key="3">
    <source>
        <dbReference type="Proteomes" id="UP000183561"/>
    </source>
</evidence>
<dbReference type="SUPFAM" id="SSF46785">
    <property type="entry name" value="Winged helix' DNA-binding domain"/>
    <property type="match status" value="1"/>
</dbReference>
<feature type="domain" description="NrtR DNA-binding winged helix" evidence="1">
    <location>
        <begin position="160"/>
        <end position="211"/>
    </location>
</feature>
<accession>A0A1H4ZXF1</accession>
<name>A0A1H4ZXF1_9NOCA</name>
<reference evidence="3" key="1">
    <citation type="submission" date="2016-10" db="EMBL/GenBank/DDBJ databases">
        <authorList>
            <person name="Varghese N."/>
            <person name="Submissions S."/>
        </authorList>
    </citation>
    <scope>NUCLEOTIDE SEQUENCE [LARGE SCALE GENOMIC DNA]</scope>
    <source>
        <strain evidence="3">DSM 44498</strain>
    </source>
</reference>
<dbReference type="PANTHER" id="PTHR43736:SF4">
    <property type="entry name" value="SLR1690 PROTEIN"/>
    <property type="match status" value="1"/>
</dbReference>
<dbReference type="CDD" id="cd18873">
    <property type="entry name" value="NUDIX_NadM_like"/>
    <property type="match status" value="1"/>
</dbReference>